<evidence type="ECO:0000259" key="8">
    <source>
        <dbReference type="PROSITE" id="PS50110"/>
    </source>
</evidence>
<sequence length="238" mass="26051">MTDPASLPALVLIVDDDKRLSDLLQRFLGENGFQTVAVQSAAEARDKLDALAFDILIVDVMMPGESGIDLVRSVRADQDVPVLFLTALGETEDRIAGLEVGADDYLVKPFDPRELVLRLRTILRRTAAVPPVPVLETDSADGDLVAFGPFRFDRKRRLLTRDGEAIYLTSGEADLLVALADSAGQPIAREDLAADGAAITDRAIDVAVTRLRKKIETDPKFPRYLQTIRGKGYVLHLD</sequence>
<evidence type="ECO:0000256" key="6">
    <source>
        <dbReference type="PROSITE-ProRule" id="PRU00169"/>
    </source>
</evidence>
<reference evidence="10 11" key="1">
    <citation type="submission" date="2017-07" db="EMBL/GenBank/DDBJ databases">
        <title>Elstera cyanobacteriorum sp. nov., a novel bacterium isolated from cyanobacterial aggregates in a eutrophic lake.</title>
        <authorList>
            <person name="Cai H."/>
        </authorList>
    </citation>
    <scope>NUCLEOTIDE SEQUENCE [LARGE SCALE GENOMIC DNA]</scope>
    <source>
        <strain evidence="10 11">TH019</strain>
    </source>
</reference>
<keyword evidence="1 6" id="KW-0597">Phosphoprotein</keyword>
<evidence type="ECO:0000256" key="3">
    <source>
        <dbReference type="ARBA" id="ARBA00023015"/>
    </source>
</evidence>
<dbReference type="SMART" id="SM00448">
    <property type="entry name" value="REC"/>
    <property type="match status" value="1"/>
</dbReference>
<dbReference type="InterPro" id="IPR039420">
    <property type="entry name" value="WalR-like"/>
</dbReference>
<organism evidence="10 11">
    <name type="scientific">Elstera cyanobacteriorum</name>
    <dbReference type="NCBI Taxonomy" id="2022747"/>
    <lineage>
        <taxon>Bacteria</taxon>
        <taxon>Pseudomonadati</taxon>
        <taxon>Pseudomonadota</taxon>
        <taxon>Alphaproteobacteria</taxon>
        <taxon>Rhodospirillales</taxon>
        <taxon>Rhodospirillaceae</taxon>
        <taxon>Elstera</taxon>
    </lineage>
</organism>
<dbReference type="Gene3D" id="6.10.250.690">
    <property type="match status" value="1"/>
</dbReference>
<feature type="DNA-binding region" description="OmpR/PhoB-type" evidence="7">
    <location>
        <begin position="142"/>
        <end position="237"/>
    </location>
</feature>
<dbReference type="Gene3D" id="1.10.10.10">
    <property type="entry name" value="Winged helix-like DNA-binding domain superfamily/Winged helix DNA-binding domain"/>
    <property type="match status" value="1"/>
</dbReference>
<dbReference type="GO" id="GO:0005829">
    <property type="term" value="C:cytosol"/>
    <property type="evidence" value="ECO:0007669"/>
    <property type="project" value="TreeGrafter"/>
</dbReference>
<dbReference type="PROSITE" id="PS50110">
    <property type="entry name" value="RESPONSE_REGULATORY"/>
    <property type="match status" value="1"/>
</dbReference>
<evidence type="ECO:0000256" key="2">
    <source>
        <dbReference type="ARBA" id="ARBA00023012"/>
    </source>
</evidence>
<dbReference type="RefSeq" id="WP_094409274.1">
    <property type="nucleotide sequence ID" value="NZ_BMJZ01000001.1"/>
</dbReference>
<evidence type="ECO:0000256" key="5">
    <source>
        <dbReference type="ARBA" id="ARBA00023163"/>
    </source>
</evidence>
<feature type="domain" description="Response regulatory" evidence="8">
    <location>
        <begin position="10"/>
        <end position="123"/>
    </location>
</feature>
<keyword evidence="5" id="KW-0804">Transcription</keyword>
<dbReference type="Proteomes" id="UP000216361">
    <property type="component" value="Unassembled WGS sequence"/>
</dbReference>
<dbReference type="GO" id="GO:0000976">
    <property type="term" value="F:transcription cis-regulatory region binding"/>
    <property type="evidence" value="ECO:0007669"/>
    <property type="project" value="TreeGrafter"/>
</dbReference>
<accession>A0A255XPX5</accession>
<protein>
    <submittedName>
        <fullName evidence="10">DNA-binding response regulator</fullName>
    </submittedName>
</protein>
<dbReference type="SUPFAM" id="SSF46894">
    <property type="entry name" value="C-terminal effector domain of the bipartite response regulators"/>
    <property type="match status" value="1"/>
</dbReference>
<dbReference type="Gene3D" id="3.40.50.2300">
    <property type="match status" value="1"/>
</dbReference>
<dbReference type="CDD" id="cd00383">
    <property type="entry name" value="trans_reg_C"/>
    <property type="match status" value="1"/>
</dbReference>
<dbReference type="GO" id="GO:0032993">
    <property type="term" value="C:protein-DNA complex"/>
    <property type="evidence" value="ECO:0007669"/>
    <property type="project" value="TreeGrafter"/>
</dbReference>
<evidence type="ECO:0000259" key="9">
    <source>
        <dbReference type="PROSITE" id="PS51755"/>
    </source>
</evidence>
<dbReference type="InterPro" id="IPR001789">
    <property type="entry name" value="Sig_transdc_resp-reg_receiver"/>
</dbReference>
<dbReference type="SUPFAM" id="SSF52172">
    <property type="entry name" value="CheY-like"/>
    <property type="match status" value="1"/>
</dbReference>
<dbReference type="EMBL" id="NOXS01000032">
    <property type="protein sequence ID" value="OYQ19013.1"/>
    <property type="molecule type" value="Genomic_DNA"/>
</dbReference>
<dbReference type="GO" id="GO:0006355">
    <property type="term" value="P:regulation of DNA-templated transcription"/>
    <property type="evidence" value="ECO:0007669"/>
    <property type="project" value="InterPro"/>
</dbReference>
<feature type="domain" description="OmpR/PhoB-type" evidence="9">
    <location>
        <begin position="142"/>
        <end position="237"/>
    </location>
</feature>
<keyword evidence="3" id="KW-0805">Transcription regulation</keyword>
<dbReference type="OrthoDB" id="9784252at2"/>
<dbReference type="PANTHER" id="PTHR48111">
    <property type="entry name" value="REGULATOR OF RPOS"/>
    <property type="match status" value="1"/>
</dbReference>
<dbReference type="InterPro" id="IPR001867">
    <property type="entry name" value="OmpR/PhoB-type_DNA-bd"/>
</dbReference>
<evidence type="ECO:0000313" key="11">
    <source>
        <dbReference type="Proteomes" id="UP000216361"/>
    </source>
</evidence>
<dbReference type="InterPro" id="IPR016032">
    <property type="entry name" value="Sig_transdc_resp-reg_C-effctor"/>
</dbReference>
<dbReference type="PANTHER" id="PTHR48111:SF4">
    <property type="entry name" value="DNA-BINDING DUAL TRANSCRIPTIONAL REGULATOR OMPR"/>
    <property type="match status" value="1"/>
</dbReference>
<evidence type="ECO:0000256" key="4">
    <source>
        <dbReference type="ARBA" id="ARBA00023125"/>
    </source>
</evidence>
<comment type="caution">
    <text evidence="10">The sequence shown here is derived from an EMBL/GenBank/DDBJ whole genome shotgun (WGS) entry which is preliminary data.</text>
</comment>
<dbReference type="PROSITE" id="PS51755">
    <property type="entry name" value="OMPR_PHOB"/>
    <property type="match status" value="1"/>
</dbReference>
<dbReference type="InterPro" id="IPR011006">
    <property type="entry name" value="CheY-like_superfamily"/>
</dbReference>
<feature type="modified residue" description="4-aspartylphosphate" evidence="6">
    <location>
        <position position="59"/>
    </location>
</feature>
<dbReference type="Pfam" id="PF00486">
    <property type="entry name" value="Trans_reg_C"/>
    <property type="match status" value="1"/>
</dbReference>
<evidence type="ECO:0000256" key="1">
    <source>
        <dbReference type="ARBA" id="ARBA00022553"/>
    </source>
</evidence>
<keyword evidence="4 7" id="KW-0238">DNA-binding</keyword>
<keyword evidence="11" id="KW-1185">Reference proteome</keyword>
<gene>
    <name evidence="10" type="ORF">CHR90_11925</name>
</gene>
<dbReference type="Pfam" id="PF00072">
    <property type="entry name" value="Response_reg"/>
    <property type="match status" value="1"/>
</dbReference>
<evidence type="ECO:0000256" key="7">
    <source>
        <dbReference type="PROSITE-ProRule" id="PRU01091"/>
    </source>
</evidence>
<evidence type="ECO:0000313" key="10">
    <source>
        <dbReference type="EMBL" id="OYQ19013.1"/>
    </source>
</evidence>
<dbReference type="SMART" id="SM00862">
    <property type="entry name" value="Trans_reg_C"/>
    <property type="match status" value="1"/>
</dbReference>
<name>A0A255XPX5_9PROT</name>
<keyword evidence="2" id="KW-0902">Two-component regulatory system</keyword>
<dbReference type="AlphaFoldDB" id="A0A255XPX5"/>
<dbReference type="GO" id="GO:0000156">
    <property type="term" value="F:phosphorelay response regulator activity"/>
    <property type="evidence" value="ECO:0007669"/>
    <property type="project" value="TreeGrafter"/>
</dbReference>
<dbReference type="InterPro" id="IPR036388">
    <property type="entry name" value="WH-like_DNA-bd_sf"/>
</dbReference>
<proteinExistence type="predicted"/>